<reference evidence="1 2" key="2">
    <citation type="journal article" date="2006" name="J. Gen. Virol.">
        <title>Genome sequence of an enhancin gene-rich nucleopolyhedrovirus (NPV) from Agrotis segetum: collinearity with Spodoptera exigua multiple NPV.</title>
        <authorList>
            <person name="Jakubowska A.K."/>
            <person name="Peters S.A."/>
            <person name="Ziemnicka J."/>
            <person name="Vlak J.M."/>
            <person name="van Oers M.M."/>
        </authorList>
    </citation>
    <scope>NUCLEOTIDE SEQUENCE [LARGE SCALE GENOMIC DNA]</scope>
</reference>
<organismHost>
    <name type="scientific">Lepidoptera</name>
    <name type="common">moths &amp; butterflies</name>
    <dbReference type="NCBI Taxonomy" id="7088"/>
</organismHost>
<evidence type="ECO:0000313" key="2">
    <source>
        <dbReference type="Proteomes" id="UP000204644"/>
    </source>
</evidence>
<dbReference type="RefSeq" id="YP_529690.1">
    <property type="nucleotide sequence ID" value="NC_007921.1"/>
</dbReference>
<accession>Q287Q2</accession>
<protein>
    <submittedName>
        <fullName evidence="1">ORF-20</fullName>
    </submittedName>
</protein>
<dbReference type="EMBL" id="DQ123841">
    <property type="protein sequence ID" value="AAZ38186.1"/>
    <property type="molecule type" value="Genomic_DNA"/>
</dbReference>
<dbReference type="OrthoDB" id="3903at10239"/>
<evidence type="ECO:0000313" key="1">
    <source>
        <dbReference type="EMBL" id="AAZ38186.1"/>
    </source>
</evidence>
<name>Q287Q2_NPVAS</name>
<sequence length="245" mass="28609">MVYIKFDIGSRAKGYNTDDSDCDYVIITKCPESDFLLYIDNRNHLVNRNSKTDDGDCTHVDLYNALMGIYKGNYYYLGIFAEQKDVVDENGQPDTELYAFIRALTDMRMLNIMKTMARSYRTMSSGSLKKSADSKKSPDNPKNLLAIMFHLAFVDRWLQIRTFPEHKRLPELLYNDERRVQMYESLMTKRKAGTSASSEEFQHMKQWQETVLARLDEIPPLQEQFDVRKAIVMYMMNVARLIMPA</sequence>
<dbReference type="Proteomes" id="UP000204644">
    <property type="component" value="Segment"/>
</dbReference>
<keyword evidence="2" id="KW-1185">Reference proteome</keyword>
<organism evidence="1 2">
    <name type="scientific">Agrotis segetum nuclear polyhedrosis virus</name>
    <name type="common">AsNPV</name>
    <dbReference type="NCBI Taxonomy" id="1962501"/>
    <lineage>
        <taxon>Viruses</taxon>
        <taxon>Viruses incertae sedis</taxon>
        <taxon>Naldaviricetes</taxon>
        <taxon>Lefavirales</taxon>
        <taxon>Baculoviridae</taxon>
        <taxon>Alphabaculovirus</taxon>
        <taxon>Alphabaculovirus agsegetum</taxon>
    </lineage>
</organism>
<dbReference type="GeneID" id="3974360"/>
<dbReference type="KEGG" id="vg:3974360"/>
<proteinExistence type="predicted"/>
<reference evidence="2" key="1">
    <citation type="journal article" date="2005" name="J. Invertebr. Pathol.">
        <title>Molecular characterization of Agrotis segetum nucleopolyhedrovirus from Poland.</title>
        <authorList>
            <person name="Jakubowska A."/>
            <person name="van Oers M.M."/>
            <person name="Ziemnicka J."/>
            <person name="Lipa J.J."/>
            <person name="Vlak J.M."/>
        </authorList>
    </citation>
    <scope>NUCLEOTIDE SEQUENCE [LARGE SCALE GENOMIC DNA]</scope>
</reference>